<reference evidence="2 3" key="1">
    <citation type="submission" date="2020-03" db="EMBL/GenBank/DDBJ databases">
        <title>Cyclobacterium plantarum sp. nov., a marine bacterium isolated from a coastal-marine wetland.</title>
        <authorList>
            <person name="Sanchez-Porro C."/>
            <person name="Ventosa A."/>
            <person name="Amoozegar M."/>
        </authorList>
    </citation>
    <scope>NUCLEOTIDE SEQUENCE [LARGE SCALE GENOMIC DNA]</scope>
    <source>
        <strain evidence="2 3">GBPx2</strain>
    </source>
</reference>
<sequence length="376" mass="43887">MKKLKFIINIFARNRGLFGQIRSWIDLLFSKSVAFIILLIIVQHVGLTQSLPETLNNLPDALRQEAKRLTENTEDNWPVHDVRIRIFGSENLQAIIDEGNKNFNVNRQNKELFLLESMIRNEKIKLTYTKDRTTISVEWDPNKVDDERLRLFFFIALIAKNKNLNYQINYDPTTLLIVPPSSILELNISYEHCLIFNNTQLKQERIVQKCLVDADSIITLPVFYESINSNVAPAIRESDSSVWFDAQSNTNKMNAAGLTYHQVEKKITDFYYQRIGEGSQVSDISVRITPEKYFSTLRVNYKRKCYELSYANTSFGKFFADETIRARIRLRKKFIKGIIFSRPNTLGTDPKREARYHPSRNFDEESLYPGDIIYLK</sequence>
<proteinExistence type="predicted"/>
<dbReference type="EMBL" id="JAANYN010000002">
    <property type="protein sequence ID" value="NHE56424.1"/>
    <property type="molecule type" value="Genomic_DNA"/>
</dbReference>
<keyword evidence="1" id="KW-0812">Transmembrane</keyword>
<feature type="transmembrane region" description="Helical" evidence="1">
    <location>
        <begin position="21"/>
        <end position="42"/>
    </location>
</feature>
<keyword evidence="3" id="KW-1185">Reference proteome</keyword>
<name>A0ABX0H479_9BACT</name>
<evidence type="ECO:0000313" key="2">
    <source>
        <dbReference type="EMBL" id="NHE56424.1"/>
    </source>
</evidence>
<protein>
    <submittedName>
        <fullName evidence="2">Uncharacterized protein</fullName>
    </submittedName>
</protein>
<dbReference type="Proteomes" id="UP000649799">
    <property type="component" value="Unassembled WGS sequence"/>
</dbReference>
<evidence type="ECO:0000256" key="1">
    <source>
        <dbReference type="SAM" id="Phobius"/>
    </source>
</evidence>
<gene>
    <name evidence="2" type="ORF">G9Q97_06310</name>
</gene>
<dbReference type="RefSeq" id="WP_166144249.1">
    <property type="nucleotide sequence ID" value="NZ_JAANYN010000002.1"/>
</dbReference>
<keyword evidence="1" id="KW-0472">Membrane</keyword>
<evidence type="ECO:0000313" key="3">
    <source>
        <dbReference type="Proteomes" id="UP000649799"/>
    </source>
</evidence>
<organism evidence="2 3">
    <name type="scientific">Cyclobacterium plantarum</name>
    <dbReference type="NCBI Taxonomy" id="2716263"/>
    <lineage>
        <taxon>Bacteria</taxon>
        <taxon>Pseudomonadati</taxon>
        <taxon>Bacteroidota</taxon>
        <taxon>Cytophagia</taxon>
        <taxon>Cytophagales</taxon>
        <taxon>Cyclobacteriaceae</taxon>
        <taxon>Cyclobacterium</taxon>
    </lineage>
</organism>
<accession>A0ABX0H479</accession>
<keyword evidence="1" id="KW-1133">Transmembrane helix</keyword>
<comment type="caution">
    <text evidence="2">The sequence shown here is derived from an EMBL/GenBank/DDBJ whole genome shotgun (WGS) entry which is preliminary data.</text>
</comment>